<feature type="transmembrane region" description="Helical" evidence="1">
    <location>
        <begin position="209"/>
        <end position="227"/>
    </location>
</feature>
<feature type="transmembrane region" description="Helical" evidence="1">
    <location>
        <begin position="55"/>
        <end position="77"/>
    </location>
</feature>
<keyword evidence="1" id="KW-1133">Transmembrane helix</keyword>
<reference evidence="2" key="2">
    <citation type="submission" date="2021-04" db="EMBL/GenBank/DDBJ databases">
        <authorList>
            <person name="Gilroy R."/>
        </authorList>
    </citation>
    <scope>NUCLEOTIDE SEQUENCE</scope>
    <source>
        <strain evidence="2">CHK188-4685</strain>
    </source>
</reference>
<dbReference type="EMBL" id="DWYS01000014">
    <property type="protein sequence ID" value="HJB06487.1"/>
    <property type="molecule type" value="Genomic_DNA"/>
</dbReference>
<comment type="caution">
    <text evidence="2">The sequence shown here is derived from an EMBL/GenBank/DDBJ whole genome shotgun (WGS) entry which is preliminary data.</text>
</comment>
<proteinExistence type="predicted"/>
<organism evidence="2 3">
    <name type="scientific">Candidatus Enterocloster faecavium</name>
    <dbReference type="NCBI Taxonomy" id="2838560"/>
    <lineage>
        <taxon>Bacteria</taxon>
        <taxon>Bacillati</taxon>
        <taxon>Bacillota</taxon>
        <taxon>Clostridia</taxon>
        <taxon>Lachnospirales</taxon>
        <taxon>Lachnospiraceae</taxon>
        <taxon>Enterocloster</taxon>
    </lineage>
</organism>
<protein>
    <submittedName>
        <fullName evidence="2">Uncharacterized protein</fullName>
    </submittedName>
</protein>
<gene>
    <name evidence="2" type="ORF">H9716_01320</name>
</gene>
<accession>A0A9D2RL05</accession>
<sequence length="258" mass="27687">MKQKYTAQMSHPKWLLTAVFIICAGISLFSAWTRMNADAVLAMMEEQIRKAVEPAVLVLAVVFGLLALTALFGLLGLSVRKSCLILAVLSLAAAVGGLVYAYGAITDVRSSLYRPEYLGGENRFGTVWYAILPGVLAVLCFGLALQRGVSGICLAEMIYCGLVAAGWAVFTIYSGDYKNIWNVFLPLTAAAGCLLGYKGASFEQIRKGLALMFGLWTLSGLWFVLQSGGRENAGYIVLPLAAVLALGLIGREMKEQIG</sequence>
<keyword evidence="1" id="KW-0472">Membrane</keyword>
<reference evidence="2" key="1">
    <citation type="journal article" date="2021" name="PeerJ">
        <title>Extensive microbial diversity within the chicken gut microbiome revealed by metagenomics and culture.</title>
        <authorList>
            <person name="Gilroy R."/>
            <person name="Ravi A."/>
            <person name="Getino M."/>
            <person name="Pursley I."/>
            <person name="Horton D.L."/>
            <person name="Alikhan N.F."/>
            <person name="Baker D."/>
            <person name="Gharbi K."/>
            <person name="Hall N."/>
            <person name="Watson M."/>
            <person name="Adriaenssens E.M."/>
            <person name="Foster-Nyarko E."/>
            <person name="Jarju S."/>
            <person name="Secka A."/>
            <person name="Antonio M."/>
            <person name="Oren A."/>
            <person name="Chaudhuri R.R."/>
            <person name="La Ragione R."/>
            <person name="Hildebrand F."/>
            <person name="Pallen M.J."/>
        </authorList>
    </citation>
    <scope>NUCLEOTIDE SEQUENCE</scope>
    <source>
        <strain evidence="2">CHK188-4685</strain>
    </source>
</reference>
<dbReference type="Proteomes" id="UP000886804">
    <property type="component" value="Unassembled WGS sequence"/>
</dbReference>
<evidence type="ECO:0000313" key="3">
    <source>
        <dbReference type="Proteomes" id="UP000886804"/>
    </source>
</evidence>
<feature type="transmembrane region" description="Helical" evidence="1">
    <location>
        <begin position="179"/>
        <end position="197"/>
    </location>
</feature>
<dbReference type="AlphaFoldDB" id="A0A9D2RL05"/>
<name>A0A9D2RL05_9FIRM</name>
<feature type="transmembrane region" description="Helical" evidence="1">
    <location>
        <begin position="152"/>
        <end position="173"/>
    </location>
</feature>
<feature type="transmembrane region" description="Helical" evidence="1">
    <location>
        <begin position="125"/>
        <end position="145"/>
    </location>
</feature>
<feature type="transmembrane region" description="Helical" evidence="1">
    <location>
        <begin position="233"/>
        <end position="250"/>
    </location>
</feature>
<keyword evidence="1" id="KW-0812">Transmembrane</keyword>
<evidence type="ECO:0000256" key="1">
    <source>
        <dbReference type="SAM" id="Phobius"/>
    </source>
</evidence>
<feature type="transmembrane region" description="Helical" evidence="1">
    <location>
        <begin position="84"/>
        <end position="105"/>
    </location>
</feature>
<evidence type="ECO:0000313" key="2">
    <source>
        <dbReference type="EMBL" id="HJB06487.1"/>
    </source>
</evidence>